<dbReference type="InterPro" id="IPR050856">
    <property type="entry name" value="Biotin_carboxylase_complex"/>
</dbReference>
<evidence type="ECO:0000259" key="9">
    <source>
        <dbReference type="PROSITE" id="PS50979"/>
    </source>
</evidence>
<dbReference type="InterPro" id="IPR005482">
    <property type="entry name" value="Biotin_COase_C"/>
</dbReference>
<evidence type="ECO:0000256" key="2">
    <source>
        <dbReference type="ARBA" id="ARBA00022598"/>
    </source>
</evidence>
<evidence type="ECO:0000256" key="4">
    <source>
        <dbReference type="ARBA" id="ARBA00022840"/>
    </source>
</evidence>
<dbReference type="Pfam" id="PF02785">
    <property type="entry name" value="Biotin_carb_C"/>
    <property type="match status" value="1"/>
</dbReference>
<dbReference type="RefSeq" id="WP_345540527.1">
    <property type="nucleotide sequence ID" value="NZ_BAABGJ010000076.1"/>
</dbReference>
<gene>
    <name evidence="10" type="ORF">GCM10023165_43270</name>
</gene>
<dbReference type="InterPro" id="IPR011764">
    <property type="entry name" value="Biotin_carboxylation_dom"/>
</dbReference>
<keyword evidence="2" id="KW-0436">Ligase</keyword>
<feature type="domain" description="Lipoyl-binding" evidence="7">
    <location>
        <begin position="597"/>
        <end position="673"/>
    </location>
</feature>
<dbReference type="PANTHER" id="PTHR18866">
    <property type="entry name" value="CARBOXYLASE:PYRUVATE/ACETYL-COA/PROPIONYL-COA CARBOXYLASE"/>
    <property type="match status" value="1"/>
</dbReference>
<keyword evidence="5" id="KW-0092">Biotin</keyword>
<evidence type="ECO:0000313" key="10">
    <source>
        <dbReference type="EMBL" id="GAA4353176.1"/>
    </source>
</evidence>
<accession>A0ABP8I7U4</accession>
<dbReference type="Pfam" id="PF21139">
    <property type="entry name" value="BT_MCC_alpha"/>
    <property type="match status" value="1"/>
</dbReference>
<evidence type="ECO:0000259" key="7">
    <source>
        <dbReference type="PROSITE" id="PS50968"/>
    </source>
</evidence>
<dbReference type="PANTHER" id="PTHR18866:SF33">
    <property type="entry name" value="METHYLCROTONOYL-COA CARBOXYLASE SUBUNIT ALPHA, MITOCHONDRIAL-RELATED"/>
    <property type="match status" value="1"/>
</dbReference>
<dbReference type="PROSITE" id="PS00188">
    <property type="entry name" value="BIOTIN"/>
    <property type="match status" value="1"/>
</dbReference>
<feature type="domain" description="ATP-grasp" evidence="8">
    <location>
        <begin position="120"/>
        <end position="331"/>
    </location>
</feature>
<dbReference type="Gene3D" id="3.30.700.40">
    <property type="match status" value="1"/>
</dbReference>
<proteinExistence type="predicted"/>
<sequence length="674" mass="72779">MFQKILIANRGEIACRVAATARRMAIRTVAVYSDADAHANHVHACDESVHLGGSAPKDSYLRWEKILDAAKATGAQAVHPGYGFLSENEDFARACAEAGLVFIGPPPSAIQAMGLKAESKQLMEKAGVPLVPGYHGKDQNPELLAREAGRIGYPVLIKASAGGGGKGMRIVEKAEDFAAALASCQREAINSFGDDAVLVEKYVQRPRHIEIQVFGDTQGNYVYLFERDCSVQRRHQKVLEEAPAPGMTEAMRREMGEAAVAAARAVKYVGAGTVEFIVEQRDDGSPSAAPGVGANMSFFFMEMNTRLQVEHPVTEAITGLDLVEWQLRVAAGEALPLNQEQLQINGHAIEARICAENPDNNFLPATGTLRVYRKPQATAFQRSRVRIDDGVREGDAISPFYDSMIAKLIVHGATRQEALARLDAALAQTHIVGVATNVQFLRGVLRTDSFAQAKLDTALIERERAVLFDREPLGLPLATAAAVVRVLVAERAAAPADPFARRDGWRGLGEYQRRFDFEFRGAGHQALLRYRRDGSLWLTVGEVEGALSFGTLPGGQIELQFDGLRRTLDLYEEGATTHVFAPEGASRIAAMDRMAHAGDVHAEGGRLTAPMPGKVVSFAVKAGDKVSQGQALAVMEAMKMEHTIAAPADGTVEELLYLPGDQVAEGAELLRIAA</sequence>
<reference evidence="11" key="1">
    <citation type="journal article" date="2019" name="Int. J. Syst. Evol. Microbiol.">
        <title>The Global Catalogue of Microorganisms (GCM) 10K type strain sequencing project: providing services to taxonomists for standard genome sequencing and annotation.</title>
        <authorList>
            <consortium name="The Broad Institute Genomics Platform"/>
            <consortium name="The Broad Institute Genome Sequencing Center for Infectious Disease"/>
            <person name="Wu L."/>
            <person name="Ma J."/>
        </authorList>
    </citation>
    <scope>NUCLEOTIDE SEQUENCE [LARGE SCALE GENOMIC DNA]</scope>
    <source>
        <strain evidence="11">JCM 17804</strain>
    </source>
</reference>
<dbReference type="SMART" id="SM00878">
    <property type="entry name" value="Biotin_carb_C"/>
    <property type="match status" value="1"/>
</dbReference>
<dbReference type="PROSITE" id="PS50975">
    <property type="entry name" value="ATP_GRASP"/>
    <property type="match status" value="1"/>
</dbReference>
<dbReference type="InterPro" id="IPR011761">
    <property type="entry name" value="ATP-grasp"/>
</dbReference>
<dbReference type="InterPro" id="IPR005479">
    <property type="entry name" value="CPAse_ATP-bd"/>
</dbReference>
<dbReference type="CDD" id="cd06850">
    <property type="entry name" value="biotinyl_domain"/>
    <property type="match status" value="1"/>
</dbReference>
<evidence type="ECO:0000313" key="11">
    <source>
        <dbReference type="Proteomes" id="UP001500975"/>
    </source>
</evidence>
<dbReference type="Pfam" id="PF00364">
    <property type="entry name" value="Biotin_lipoyl"/>
    <property type="match status" value="1"/>
</dbReference>
<dbReference type="InterPro" id="IPR011054">
    <property type="entry name" value="Rudment_hybrid_motif"/>
</dbReference>
<protein>
    <submittedName>
        <fullName evidence="10">Acetyl/propionyl/methylcrotonyl-CoA carboxylase subunit alpha</fullName>
    </submittedName>
</protein>
<comment type="caution">
    <text evidence="10">The sequence shown here is derived from an EMBL/GenBank/DDBJ whole genome shotgun (WGS) entry which is preliminary data.</text>
</comment>
<organism evidence="10 11">
    <name type="scientific">Variovorax defluvii</name>
    <dbReference type="NCBI Taxonomy" id="913761"/>
    <lineage>
        <taxon>Bacteria</taxon>
        <taxon>Pseudomonadati</taxon>
        <taxon>Pseudomonadota</taxon>
        <taxon>Betaproteobacteria</taxon>
        <taxon>Burkholderiales</taxon>
        <taxon>Comamonadaceae</taxon>
        <taxon>Variovorax</taxon>
    </lineage>
</organism>
<dbReference type="PROSITE" id="PS50968">
    <property type="entry name" value="BIOTINYL_LIPOYL"/>
    <property type="match status" value="1"/>
</dbReference>
<dbReference type="InterPro" id="IPR016185">
    <property type="entry name" value="PreATP-grasp_dom_sf"/>
</dbReference>
<dbReference type="Gene3D" id="2.40.50.100">
    <property type="match status" value="1"/>
</dbReference>
<dbReference type="Gene3D" id="3.30.470.20">
    <property type="entry name" value="ATP-grasp fold, B domain"/>
    <property type="match status" value="1"/>
</dbReference>
<feature type="domain" description="Biotin carboxylation" evidence="9">
    <location>
        <begin position="1"/>
        <end position="465"/>
    </location>
</feature>
<dbReference type="InterPro" id="IPR048429">
    <property type="entry name" value="MCC_alpha_BT"/>
</dbReference>
<evidence type="ECO:0000256" key="3">
    <source>
        <dbReference type="ARBA" id="ARBA00022741"/>
    </source>
</evidence>
<keyword evidence="11" id="KW-1185">Reference proteome</keyword>
<dbReference type="Pfam" id="PF00289">
    <property type="entry name" value="Biotin_carb_N"/>
    <property type="match status" value="1"/>
</dbReference>
<dbReference type="InterPro" id="IPR005481">
    <property type="entry name" value="BC-like_N"/>
</dbReference>
<dbReference type="Pfam" id="PF02786">
    <property type="entry name" value="CPSase_L_D2"/>
    <property type="match status" value="1"/>
</dbReference>
<dbReference type="PROSITE" id="PS00867">
    <property type="entry name" value="CPSASE_2"/>
    <property type="match status" value="1"/>
</dbReference>
<keyword evidence="3 6" id="KW-0547">Nucleotide-binding</keyword>
<name>A0ABP8I7U4_9BURK</name>
<comment type="cofactor">
    <cofactor evidence="1">
        <name>biotin</name>
        <dbReference type="ChEBI" id="CHEBI:57586"/>
    </cofactor>
</comment>
<dbReference type="SUPFAM" id="SSF51246">
    <property type="entry name" value="Rudiment single hybrid motif"/>
    <property type="match status" value="1"/>
</dbReference>
<dbReference type="SUPFAM" id="SSF52440">
    <property type="entry name" value="PreATP-grasp domain"/>
    <property type="match status" value="1"/>
</dbReference>
<dbReference type="InterPro" id="IPR000089">
    <property type="entry name" value="Biotin_lipoyl"/>
</dbReference>
<evidence type="ECO:0000256" key="6">
    <source>
        <dbReference type="PROSITE-ProRule" id="PRU00409"/>
    </source>
</evidence>
<dbReference type="EMBL" id="BAABGJ010000076">
    <property type="protein sequence ID" value="GAA4353176.1"/>
    <property type="molecule type" value="Genomic_DNA"/>
</dbReference>
<dbReference type="PROSITE" id="PS00866">
    <property type="entry name" value="CPSASE_1"/>
    <property type="match status" value="1"/>
</dbReference>
<dbReference type="InterPro" id="IPR001882">
    <property type="entry name" value="Biotin_BS"/>
</dbReference>
<evidence type="ECO:0000256" key="5">
    <source>
        <dbReference type="ARBA" id="ARBA00023267"/>
    </source>
</evidence>
<evidence type="ECO:0000259" key="8">
    <source>
        <dbReference type="PROSITE" id="PS50975"/>
    </source>
</evidence>
<dbReference type="SUPFAM" id="SSF51230">
    <property type="entry name" value="Single hybrid motif"/>
    <property type="match status" value="1"/>
</dbReference>
<dbReference type="InterPro" id="IPR011053">
    <property type="entry name" value="Single_hybrid_motif"/>
</dbReference>
<dbReference type="SUPFAM" id="SSF56059">
    <property type="entry name" value="Glutathione synthetase ATP-binding domain-like"/>
    <property type="match status" value="1"/>
</dbReference>
<evidence type="ECO:0000256" key="1">
    <source>
        <dbReference type="ARBA" id="ARBA00001953"/>
    </source>
</evidence>
<dbReference type="Proteomes" id="UP001500975">
    <property type="component" value="Unassembled WGS sequence"/>
</dbReference>
<dbReference type="PROSITE" id="PS50979">
    <property type="entry name" value="BC"/>
    <property type="match status" value="1"/>
</dbReference>
<keyword evidence="4 6" id="KW-0067">ATP-binding</keyword>